<evidence type="ECO:0000313" key="1">
    <source>
        <dbReference type="EMBL" id="BDI19946.1"/>
    </source>
</evidence>
<dbReference type="RefSeq" id="WP_251957465.1">
    <property type="nucleotide sequence ID" value="NZ_AP025732.1"/>
</dbReference>
<gene>
    <name evidence="1" type="ORF">ANSO36C_57480</name>
</gene>
<dbReference type="Pfam" id="PF13424">
    <property type="entry name" value="TPR_12"/>
    <property type="match status" value="1"/>
</dbReference>
<accession>A0ABN6QCH7</accession>
<organism evidence="1 2">
    <name type="scientific">Nostoc cf. commune SO-36</name>
    <dbReference type="NCBI Taxonomy" id="449208"/>
    <lineage>
        <taxon>Bacteria</taxon>
        <taxon>Bacillati</taxon>
        <taxon>Cyanobacteriota</taxon>
        <taxon>Cyanophyceae</taxon>
        <taxon>Nostocales</taxon>
        <taxon>Nostocaceae</taxon>
        <taxon>Nostoc</taxon>
    </lineage>
</organism>
<dbReference type="EMBL" id="AP025732">
    <property type="protein sequence ID" value="BDI19946.1"/>
    <property type="molecule type" value="Genomic_DNA"/>
</dbReference>
<proteinExistence type="predicted"/>
<reference evidence="1" key="1">
    <citation type="submission" date="2022-04" db="EMBL/GenBank/DDBJ databases">
        <title>Complete genome sequence of a cyanobacterium, Nostoc sp. SO-36, isolated in Antarctica.</title>
        <authorList>
            <person name="Kanesaki Y."/>
            <person name="Effendi D."/>
            <person name="Sakamoto T."/>
            <person name="Ohtani S."/>
            <person name="Awai K."/>
        </authorList>
    </citation>
    <scope>NUCLEOTIDE SEQUENCE</scope>
    <source>
        <strain evidence="1">SO-36</strain>
    </source>
</reference>
<keyword evidence="2" id="KW-1185">Reference proteome</keyword>
<dbReference type="Proteomes" id="UP001055453">
    <property type="component" value="Chromosome"/>
</dbReference>
<dbReference type="SUPFAM" id="SSF48452">
    <property type="entry name" value="TPR-like"/>
    <property type="match status" value="1"/>
</dbReference>
<dbReference type="Gene3D" id="1.25.40.10">
    <property type="entry name" value="Tetratricopeptide repeat domain"/>
    <property type="match status" value="1"/>
</dbReference>
<evidence type="ECO:0000313" key="2">
    <source>
        <dbReference type="Proteomes" id="UP001055453"/>
    </source>
</evidence>
<dbReference type="InterPro" id="IPR011990">
    <property type="entry name" value="TPR-like_helical_dom_sf"/>
</dbReference>
<sequence>MAQVIYQQGDIPKAIALWEQSLEITEQIGDVKGKATTLNNMALVIADQGDIPKAIALYEQVVSTLSQISAYSDLVTVLSNLGLTDESNGLVYLAQAMWLTLRIQAPLSQTIRLIGALYNRVPQGDELEALLGTTAMFFCNYRGEGHPQLEELQEHSFKIISGAASAQGIETEEAFGNWYVQQRLNDPDYFFPRLNQRLEEIVGDGWVFERSQVVGE</sequence>
<evidence type="ECO:0008006" key="3">
    <source>
        <dbReference type="Google" id="ProtNLM"/>
    </source>
</evidence>
<protein>
    <recommendedName>
        <fullName evidence="3">Tetratricopeptide repeat protein</fullName>
    </recommendedName>
</protein>
<name>A0ABN6QCH7_NOSCO</name>